<keyword evidence="12" id="KW-1185">Reference proteome</keyword>
<evidence type="ECO:0000313" key="12">
    <source>
        <dbReference type="Proteomes" id="UP000260665"/>
    </source>
</evidence>
<dbReference type="CDD" id="cd10719">
    <property type="entry name" value="DnaJ_zf"/>
    <property type="match status" value="1"/>
</dbReference>
<keyword evidence="5 8" id="KW-0862">Zinc</keyword>
<evidence type="ECO:0008006" key="13">
    <source>
        <dbReference type="Google" id="ProtNLM"/>
    </source>
</evidence>
<dbReference type="PANTHER" id="PTHR43096:SF52">
    <property type="entry name" value="DNAJ HOMOLOG 1, MITOCHONDRIAL-RELATED"/>
    <property type="match status" value="1"/>
</dbReference>
<proteinExistence type="predicted"/>
<evidence type="ECO:0000313" key="11">
    <source>
        <dbReference type="EMBL" id="RFO95969.1"/>
    </source>
</evidence>
<dbReference type="SUPFAM" id="SSF57938">
    <property type="entry name" value="DnaJ/Hsp40 cysteine-rich domain"/>
    <property type="match status" value="1"/>
</dbReference>
<dbReference type="InterPro" id="IPR008971">
    <property type="entry name" value="HSP40/DnaJ_pept-bd"/>
</dbReference>
<dbReference type="Pfam" id="PF01556">
    <property type="entry name" value="DnaJ_C"/>
    <property type="match status" value="1"/>
</dbReference>
<dbReference type="InterPro" id="IPR001305">
    <property type="entry name" value="HSP_DnaJ_Cys-rich_dom"/>
</dbReference>
<gene>
    <name evidence="11" type="ORF">DIC66_16220</name>
</gene>
<feature type="zinc finger region" description="CR-type" evidence="8">
    <location>
        <begin position="151"/>
        <end position="232"/>
    </location>
</feature>
<keyword evidence="4 8" id="KW-0863">Zinc-finger</keyword>
<dbReference type="Proteomes" id="UP000260665">
    <property type="component" value="Unassembled WGS sequence"/>
</dbReference>
<evidence type="ECO:0000259" key="10">
    <source>
        <dbReference type="PROSITE" id="PS51188"/>
    </source>
</evidence>
<dbReference type="SMART" id="SM00271">
    <property type="entry name" value="DnaJ"/>
    <property type="match status" value="1"/>
</dbReference>
<dbReference type="InterPro" id="IPR036869">
    <property type="entry name" value="J_dom_sf"/>
</dbReference>
<evidence type="ECO:0000256" key="6">
    <source>
        <dbReference type="ARBA" id="ARBA00023016"/>
    </source>
</evidence>
<dbReference type="Gene3D" id="1.10.287.110">
    <property type="entry name" value="DnaJ domain"/>
    <property type="match status" value="1"/>
</dbReference>
<evidence type="ECO:0000259" key="9">
    <source>
        <dbReference type="PROSITE" id="PS50076"/>
    </source>
</evidence>
<evidence type="ECO:0000256" key="1">
    <source>
        <dbReference type="ARBA" id="ARBA00022705"/>
    </source>
</evidence>
<accession>A0A3E1R9C9</accession>
<feature type="domain" description="J" evidence="9">
    <location>
        <begin position="37"/>
        <end position="99"/>
    </location>
</feature>
<name>A0A3E1R9C9_9BURK</name>
<dbReference type="GO" id="GO:0051082">
    <property type="term" value="F:unfolded protein binding"/>
    <property type="evidence" value="ECO:0007669"/>
    <property type="project" value="InterPro"/>
</dbReference>
<dbReference type="CDD" id="cd06257">
    <property type="entry name" value="DnaJ"/>
    <property type="match status" value="1"/>
</dbReference>
<evidence type="ECO:0000256" key="8">
    <source>
        <dbReference type="PROSITE-ProRule" id="PRU00546"/>
    </source>
</evidence>
<dbReference type="Gene3D" id="2.10.230.10">
    <property type="entry name" value="Heat shock protein DnaJ, cysteine-rich domain"/>
    <property type="match status" value="1"/>
</dbReference>
<dbReference type="PRINTS" id="PR00625">
    <property type="entry name" value="JDOMAIN"/>
</dbReference>
<dbReference type="InterPro" id="IPR001623">
    <property type="entry name" value="DnaJ_domain"/>
</dbReference>
<organism evidence="11 12">
    <name type="scientific">Rhodoferax lacus</name>
    <dbReference type="NCBI Taxonomy" id="2184758"/>
    <lineage>
        <taxon>Bacteria</taxon>
        <taxon>Pseudomonadati</taxon>
        <taxon>Pseudomonadota</taxon>
        <taxon>Betaproteobacteria</taxon>
        <taxon>Burkholderiales</taxon>
        <taxon>Comamonadaceae</taxon>
        <taxon>Rhodoferax</taxon>
    </lineage>
</organism>
<evidence type="ECO:0000256" key="5">
    <source>
        <dbReference type="ARBA" id="ARBA00022833"/>
    </source>
</evidence>
<dbReference type="GO" id="GO:0006260">
    <property type="term" value="P:DNA replication"/>
    <property type="evidence" value="ECO:0007669"/>
    <property type="project" value="UniProtKB-KW"/>
</dbReference>
<reference evidence="11 12" key="1">
    <citation type="submission" date="2018-05" db="EMBL/GenBank/DDBJ databases">
        <title>Rhodoferax soyangensis sp.nov., isolated from an oligotrophic freshwater lake.</title>
        <authorList>
            <person name="Park M."/>
        </authorList>
    </citation>
    <scope>NUCLEOTIDE SEQUENCE [LARGE SCALE GENOMIC DNA]</scope>
    <source>
        <strain evidence="11 12">IMCC26218</strain>
    </source>
</reference>
<keyword evidence="6" id="KW-0346">Stress response</keyword>
<keyword evidence="2 8" id="KW-0479">Metal-binding</keyword>
<sequence>MHVGWLRASHLAAQGPPNKNVPEQGPHQVTQAMDIEQAFAELGLTAQASPAEAKAAYRTLAMRWHPDVSTGTETDSRMKRINVAYALVCQHLEAYESASANLKAQAAKPESGFFEFDWNTGFRSARPAPSRPREASVQRTLRVSLFEAAFGCIKRVNGVESDTCGRCAGSGEAPGTWTVDSKCLKCFGRGTVTVFGCFGVQTPCDACKGSGACKPAPPVCPACKGAGKAVRQAWMVDVSIHPGTLDGTVVEASDIRSRAGAEALPRNFLLTVQIEKHPFFALNQSRLSVSMPISVWRWALGGEITVPTLEGSARVSLPNKPSALLVKDQGWPEYKAPRQRKPLYVLPRIVYPERLRHEERRMLEIFDLRSELPEVQGWNRNVQAWVESSEQDMG</sequence>
<dbReference type="PROSITE" id="PS50076">
    <property type="entry name" value="DNAJ_2"/>
    <property type="match status" value="1"/>
</dbReference>
<keyword evidence="7" id="KW-0143">Chaperone</keyword>
<dbReference type="Pfam" id="PF00226">
    <property type="entry name" value="DnaJ"/>
    <property type="match status" value="1"/>
</dbReference>
<keyword evidence="3" id="KW-0677">Repeat</keyword>
<dbReference type="GO" id="GO:0042026">
    <property type="term" value="P:protein refolding"/>
    <property type="evidence" value="ECO:0007669"/>
    <property type="project" value="TreeGrafter"/>
</dbReference>
<feature type="domain" description="CR-type" evidence="10">
    <location>
        <begin position="151"/>
        <end position="232"/>
    </location>
</feature>
<dbReference type="GO" id="GO:0008270">
    <property type="term" value="F:zinc ion binding"/>
    <property type="evidence" value="ECO:0007669"/>
    <property type="project" value="UniProtKB-KW"/>
</dbReference>
<evidence type="ECO:0000256" key="2">
    <source>
        <dbReference type="ARBA" id="ARBA00022723"/>
    </source>
</evidence>
<dbReference type="GO" id="GO:0005737">
    <property type="term" value="C:cytoplasm"/>
    <property type="evidence" value="ECO:0007669"/>
    <property type="project" value="TreeGrafter"/>
</dbReference>
<comment type="caution">
    <text evidence="11">The sequence shown here is derived from an EMBL/GenBank/DDBJ whole genome shotgun (WGS) entry which is preliminary data.</text>
</comment>
<keyword evidence="1" id="KW-0235">DNA replication</keyword>
<dbReference type="AlphaFoldDB" id="A0A3E1R9C9"/>
<protein>
    <recommendedName>
        <fullName evidence="13">J domain-containing protein</fullName>
    </recommendedName>
</protein>
<dbReference type="SUPFAM" id="SSF46565">
    <property type="entry name" value="Chaperone J-domain"/>
    <property type="match status" value="1"/>
</dbReference>
<dbReference type="InterPro" id="IPR002939">
    <property type="entry name" value="DnaJ_C"/>
</dbReference>
<evidence type="ECO:0000256" key="4">
    <source>
        <dbReference type="ARBA" id="ARBA00022771"/>
    </source>
</evidence>
<dbReference type="EMBL" id="QFZK01000011">
    <property type="protein sequence ID" value="RFO95969.1"/>
    <property type="molecule type" value="Genomic_DNA"/>
</dbReference>
<evidence type="ECO:0000256" key="3">
    <source>
        <dbReference type="ARBA" id="ARBA00022737"/>
    </source>
</evidence>
<dbReference type="PROSITE" id="PS51188">
    <property type="entry name" value="ZF_CR"/>
    <property type="match status" value="1"/>
</dbReference>
<dbReference type="SUPFAM" id="SSF49493">
    <property type="entry name" value="HSP40/DnaJ peptide-binding domain"/>
    <property type="match status" value="1"/>
</dbReference>
<evidence type="ECO:0000256" key="7">
    <source>
        <dbReference type="ARBA" id="ARBA00023186"/>
    </source>
</evidence>
<dbReference type="GO" id="GO:0031072">
    <property type="term" value="F:heat shock protein binding"/>
    <property type="evidence" value="ECO:0007669"/>
    <property type="project" value="InterPro"/>
</dbReference>
<dbReference type="Gene3D" id="2.60.260.20">
    <property type="entry name" value="Urease metallochaperone UreE, N-terminal domain"/>
    <property type="match status" value="2"/>
</dbReference>
<dbReference type="PANTHER" id="PTHR43096">
    <property type="entry name" value="DNAJ HOMOLOG 1, MITOCHONDRIAL-RELATED"/>
    <property type="match status" value="1"/>
</dbReference>
<dbReference type="InterPro" id="IPR036410">
    <property type="entry name" value="HSP_DnaJ_Cys-rich_dom_sf"/>
</dbReference>